<protein>
    <submittedName>
        <fullName evidence="1">Uncharacterized protein</fullName>
    </submittedName>
</protein>
<dbReference type="AlphaFoldDB" id="A0A3G9GAH1"/>
<dbReference type="EMBL" id="AP018827">
    <property type="protein sequence ID" value="BBF81438.1"/>
    <property type="molecule type" value="Genomic_DNA"/>
</dbReference>
<sequence length="50" mass="5552">MVGLGFHLVTPRSARCTLLTGALIRQWTPIEGRFSVEMIPVSNTHGNRCQ</sequence>
<accession>A0A3G9GAH1</accession>
<dbReference type="Proteomes" id="UP000278756">
    <property type="component" value="Chromosome 1"/>
</dbReference>
<proteinExistence type="predicted"/>
<reference evidence="2" key="1">
    <citation type="journal article" date="2017" name="Biotechnol. Biofuels">
        <title>Evaluation of environmental bacterial communities as a factor affecting the growth of duckweed Lemna minor.</title>
        <authorList>
            <person name="Ishizawa H."/>
            <person name="Kuroda M."/>
            <person name="Morikawa M."/>
            <person name="Ike M."/>
        </authorList>
    </citation>
    <scope>NUCLEOTIDE SEQUENCE [LARGE SCALE GENOMIC DNA]</scope>
    <source>
        <strain evidence="2">M6</strain>
    </source>
</reference>
<evidence type="ECO:0000313" key="1">
    <source>
        <dbReference type="EMBL" id="BBF81438.1"/>
    </source>
</evidence>
<reference evidence="2" key="2">
    <citation type="journal article" date="2017" name="Plant Physiol. Biochem.">
        <title>Differential oxidative and antioxidative response of duckweed Lemna minor toward plant growth promoting/inhibiting bacteria.</title>
        <authorList>
            <person name="Ishizawa H."/>
            <person name="Kuroda M."/>
            <person name="Morikawa M."/>
            <person name="Ike M."/>
        </authorList>
    </citation>
    <scope>NUCLEOTIDE SEQUENCE [LARGE SCALE GENOMIC DNA]</scope>
    <source>
        <strain evidence="2">M6</strain>
    </source>
</reference>
<evidence type="ECO:0000313" key="2">
    <source>
        <dbReference type="Proteomes" id="UP000278756"/>
    </source>
</evidence>
<gene>
    <name evidence="1" type="ORF">EM6_2037</name>
</gene>
<organism evidence="1 2">
    <name type="scientific">Asticcacaulis excentricus</name>
    <dbReference type="NCBI Taxonomy" id="78587"/>
    <lineage>
        <taxon>Bacteria</taxon>
        <taxon>Pseudomonadati</taxon>
        <taxon>Pseudomonadota</taxon>
        <taxon>Alphaproteobacteria</taxon>
        <taxon>Caulobacterales</taxon>
        <taxon>Caulobacteraceae</taxon>
        <taxon>Asticcacaulis</taxon>
    </lineage>
</organism>
<name>A0A3G9GAH1_9CAUL</name>